<dbReference type="GO" id="GO:0005737">
    <property type="term" value="C:cytoplasm"/>
    <property type="evidence" value="ECO:0007669"/>
    <property type="project" value="TreeGrafter"/>
</dbReference>
<dbReference type="Gene3D" id="3.10.490.10">
    <property type="entry name" value="Gamma-glutamyl cyclotransferase-like"/>
    <property type="match status" value="1"/>
</dbReference>
<dbReference type="Pfam" id="PF04752">
    <property type="entry name" value="ChaC"/>
    <property type="match status" value="1"/>
</dbReference>
<dbReference type="GO" id="GO:0061928">
    <property type="term" value="F:glutathione specific gamma-glutamylcyclotransferase activity"/>
    <property type="evidence" value="ECO:0007669"/>
    <property type="project" value="UniProtKB-EC"/>
</dbReference>
<feature type="region of interest" description="Disordered" evidence="3">
    <location>
        <begin position="205"/>
        <end position="235"/>
    </location>
</feature>
<dbReference type="EMBL" id="QJNU01000201">
    <property type="protein sequence ID" value="RYP04672.1"/>
    <property type="molecule type" value="Genomic_DNA"/>
</dbReference>
<sequence>MTSNGEPGEEFWLFGYGGVVLNRSLIWKPPPHYDQRIPGWVTGYVRRFWQASQDHRGTPEAPGRVVTLIDRAHWASLSDAHAEAPEQVWGVAYRIRAEKVAEVKEYLDIREINGYTIHYAPFHPAAGGPSIRTLVYIGTPDNPQFTGPQDPAQLAEHIHRSAGPSGANRDYLFGLERALDELSPESGDAHVTNLAGRVRAIEARRGEGAVGGDEAASHEFKKVDSVDEQEETEKT</sequence>
<dbReference type="EC" id="4.3.2.7" evidence="1"/>
<gene>
    <name evidence="4" type="ORF">DL764_004288</name>
</gene>
<dbReference type="CDD" id="cd06661">
    <property type="entry name" value="GGCT_like"/>
    <property type="match status" value="1"/>
</dbReference>
<dbReference type="GO" id="GO:0006751">
    <property type="term" value="P:glutathione catabolic process"/>
    <property type="evidence" value="ECO:0007669"/>
    <property type="project" value="InterPro"/>
</dbReference>
<proteinExistence type="predicted"/>
<organism evidence="4 5">
    <name type="scientific">Monosporascus ibericus</name>
    <dbReference type="NCBI Taxonomy" id="155417"/>
    <lineage>
        <taxon>Eukaryota</taxon>
        <taxon>Fungi</taxon>
        <taxon>Dikarya</taxon>
        <taxon>Ascomycota</taxon>
        <taxon>Pezizomycotina</taxon>
        <taxon>Sordariomycetes</taxon>
        <taxon>Xylariomycetidae</taxon>
        <taxon>Xylariales</taxon>
        <taxon>Xylariales incertae sedis</taxon>
        <taxon>Monosporascus</taxon>
    </lineage>
</organism>
<dbReference type="InterPro" id="IPR006840">
    <property type="entry name" value="ChaC"/>
</dbReference>
<evidence type="ECO:0000313" key="5">
    <source>
        <dbReference type="Proteomes" id="UP000293360"/>
    </source>
</evidence>
<dbReference type="OrthoDB" id="1933483at2759"/>
<dbReference type="FunFam" id="3.10.490.10:FF:000021">
    <property type="entry name" value="Gamma-glutamylcyclotransferase"/>
    <property type="match status" value="1"/>
</dbReference>
<keyword evidence="2" id="KW-0456">Lyase</keyword>
<evidence type="ECO:0000256" key="3">
    <source>
        <dbReference type="SAM" id="MobiDB-lite"/>
    </source>
</evidence>
<dbReference type="PANTHER" id="PTHR12192:SF2">
    <property type="entry name" value="GLUTATHIONE-SPECIFIC GAMMA-GLUTAMYLCYCLOTRANSFERASE 2"/>
    <property type="match status" value="1"/>
</dbReference>
<dbReference type="Proteomes" id="UP000293360">
    <property type="component" value="Unassembled WGS sequence"/>
</dbReference>
<dbReference type="PANTHER" id="PTHR12192">
    <property type="entry name" value="CATION TRANSPORT PROTEIN CHAC-RELATED"/>
    <property type="match status" value="1"/>
</dbReference>
<dbReference type="InterPro" id="IPR013024">
    <property type="entry name" value="GGCT-like"/>
</dbReference>
<evidence type="ECO:0000256" key="2">
    <source>
        <dbReference type="ARBA" id="ARBA00023239"/>
    </source>
</evidence>
<name>A0A4Q4TF19_9PEZI</name>
<comment type="caution">
    <text evidence="4">The sequence shown here is derived from an EMBL/GenBank/DDBJ whole genome shotgun (WGS) entry which is preliminary data.</text>
</comment>
<keyword evidence="5" id="KW-1185">Reference proteome</keyword>
<feature type="compositionally biased region" description="Basic and acidic residues" evidence="3">
    <location>
        <begin position="215"/>
        <end position="225"/>
    </location>
</feature>
<dbReference type="AlphaFoldDB" id="A0A4Q4TF19"/>
<feature type="compositionally biased region" description="Acidic residues" evidence="3">
    <location>
        <begin position="226"/>
        <end position="235"/>
    </location>
</feature>
<evidence type="ECO:0000256" key="1">
    <source>
        <dbReference type="ARBA" id="ARBA00012344"/>
    </source>
</evidence>
<evidence type="ECO:0000313" key="4">
    <source>
        <dbReference type="EMBL" id="RYP04672.1"/>
    </source>
</evidence>
<accession>A0A4Q4TF19</accession>
<reference evidence="4 5" key="1">
    <citation type="submission" date="2018-06" db="EMBL/GenBank/DDBJ databases">
        <title>Complete Genomes of Monosporascus.</title>
        <authorList>
            <person name="Robinson A.J."/>
            <person name="Natvig D.O."/>
        </authorList>
    </citation>
    <scope>NUCLEOTIDE SEQUENCE [LARGE SCALE GENOMIC DNA]</scope>
    <source>
        <strain evidence="4 5">CBS 110550</strain>
    </source>
</reference>
<dbReference type="STRING" id="155417.A0A4Q4TF19"/>
<protein>
    <recommendedName>
        <fullName evidence="1">glutathione-specific gamma-glutamylcyclotransferase</fullName>
        <ecNumber evidence="1">4.3.2.7</ecNumber>
    </recommendedName>
</protein>